<proteinExistence type="predicted"/>
<dbReference type="EMBL" id="FPBV01000001">
    <property type="protein sequence ID" value="SFU40591.1"/>
    <property type="molecule type" value="Genomic_DNA"/>
</dbReference>
<evidence type="ECO:0000313" key="3">
    <source>
        <dbReference type="EMBL" id="SFU40591.1"/>
    </source>
</evidence>
<evidence type="ECO:0000259" key="1">
    <source>
        <dbReference type="Pfam" id="PF06605"/>
    </source>
</evidence>
<dbReference type="Pfam" id="PF06605">
    <property type="entry name" value="Prophage_tail"/>
    <property type="match status" value="1"/>
</dbReference>
<evidence type="ECO:0000259" key="2">
    <source>
        <dbReference type="Pfam" id="PF18994"/>
    </source>
</evidence>
<dbReference type="Proteomes" id="UP000183508">
    <property type="component" value="Unassembled WGS sequence"/>
</dbReference>
<name>A0A1I7FWR6_9BACL</name>
<dbReference type="Gene3D" id="2.60.120.260">
    <property type="entry name" value="Galactose-binding domain-like"/>
    <property type="match status" value="1"/>
</dbReference>
<dbReference type="AlphaFoldDB" id="A0A1I7FWR6"/>
<organism evidence="3 4">
    <name type="scientific">Alicyclobacillus macrosporangiidus</name>
    <dbReference type="NCBI Taxonomy" id="392015"/>
    <lineage>
        <taxon>Bacteria</taxon>
        <taxon>Bacillati</taxon>
        <taxon>Bacillota</taxon>
        <taxon>Bacilli</taxon>
        <taxon>Bacillales</taxon>
        <taxon>Alicyclobacillaceae</taxon>
        <taxon>Alicyclobacillus</taxon>
    </lineage>
</organism>
<dbReference type="OrthoDB" id="2240714at2"/>
<feature type="domain" description="Prophage endopeptidase tail N-terminal" evidence="2">
    <location>
        <begin position="5"/>
        <end position="91"/>
    </location>
</feature>
<reference evidence="4" key="1">
    <citation type="submission" date="2016-10" db="EMBL/GenBank/DDBJ databases">
        <authorList>
            <person name="Varghese N."/>
        </authorList>
    </citation>
    <scope>NUCLEOTIDE SEQUENCE [LARGE SCALE GENOMIC DNA]</scope>
    <source>
        <strain evidence="4">DSM 17980</strain>
    </source>
</reference>
<accession>A0A1I7FWR6</accession>
<keyword evidence="4" id="KW-1185">Reference proteome</keyword>
<sequence length="462" mass="50374">MQDYPKVYDRSGKLLAVLDKAFSVQIQDQLITDTNGQETLTFSLPANDPKLALFSNEDHVRVGGSEFVIRVMESGWDSGQGIPTVDVTCEAVWYDLAEYDPITQLSYKDVGPALVMQAILSGTDWSVGTVEITTPGDFSITESTNRLAAIRQIPGVYGGELKFDSISRKVHLLRQVGSDTGFLFAYGKNMKSNKRTIDTRNLVTRLYVYGANGLSIAPVNNGLPYIEDYSWYDSTGKPRQVKSATLKNEEIANPSYLLQWGRQQLSVLSKPTISYTVAGVLTPEDPVPGLGDLVNVYDQNLGLNLKARVAKRTIDVLQPENTTLELETALPTLADQLSNIQAGGGAVADVTDAVNQAMQDVVMFNNLFNSRADDGLAYWISNGWDVDNTKGVSGTSSFHATGSPNATKTLSQTIYPASRSEYTLSAQVELDNVVKLAGGQVGFNVTIKYKDGTRETQFFALA</sequence>
<dbReference type="NCBIfam" id="TIGR01665">
    <property type="entry name" value="put_anti_recept"/>
    <property type="match status" value="1"/>
</dbReference>
<feature type="domain" description="Tail spike" evidence="1">
    <location>
        <begin position="93"/>
        <end position="340"/>
    </location>
</feature>
<protein>
    <submittedName>
        <fullName evidence="3">Phage minor structural protein, N-terminal region</fullName>
    </submittedName>
</protein>
<dbReference type="InterPro" id="IPR044051">
    <property type="entry name" value="Prophage_tail_N"/>
</dbReference>
<gene>
    <name evidence="3" type="ORF">SAMN05421543_101488</name>
</gene>
<dbReference type="InterPro" id="IPR010572">
    <property type="entry name" value="Tail_dom"/>
</dbReference>
<dbReference type="Pfam" id="PF18994">
    <property type="entry name" value="Prophage_tailD1"/>
    <property type="match status" value="1"/>
</dbReference>
<dbReference type="RefSeq" id="WP_074949135.1">
    <property type="nucleotide sequence ID" value="NZ_FPBV01000001.1"/>
</dbReference>
<dbReference type="STRING" id="392015.SAMN05421543_101488"/>
<dbReference type="InterPro" id="IPR007119">
    <property type="entry name" value="Phage_tail_spike_N"/>
</dbReference>
<evidence type="ECO:0000313" key="4">
    <source>
        <dbReference type="Proteomes" id="UP000183508"/>
    </source>
</evidence>